<dbReference type="GO" id="GO:0006310">
    <property type="term" value="P:DNA recombination"/>
    <property type="evidence" value="ECO:0007669"/>
    <property type="project" value="UniProtKB-KW"/>
</dbReference>
<comment type="subcellular location">
    <subcellularLocation>
        <location evidence="1">Nucleus</location>
    </subcellularLocation>
</comment>
<evidence type="ECO:0000256" key="8">
    <source>
        <dbReference type="ARBA" id="ARBA00023172"/>
    </source>
</evidence>
<dbReference type="GO" id="GO:0005634">
    <property type="term" value="C:nucleus"/>
    <property type="evidence" value="ECO:0007669"/>
    <property type="project" value="UniProtKB-SubCell"/>
</dbReference>
<keyword evidence="3" id="KW-0540">Nuclease</keyword>
<dbReference type="Pfam" id="PF07522">
    <property type="entry name" value="DRMBL"/>
    <property type="match status" value="1"/>
</dbReference>
<dbReference type="InParanoid" id="G8YFK5"/>
<dbReference type="SUPFAM" id="SSF56281">
    <property type="entry name" value="Metallo-hydrolase/oxidoreductase"/>
    <property type="match status" value="1"/>
</dbReference>
<dbReference type="GO" id="GO:0035312">
    <property type="term" value="F:5'-3' DNA exonuclease activity"/>
    <property type="evidence" value="ECO:0007669"/>
    <property type="project" value="TreeGrafter"/>
</dbReference>
<dbReference type="PANTHER" id="PTHR23240:SF8">
    <property type="entry name" value="PROTEIN ARTEMIS"/>
    <property type="match status" value="1"/>
</dbReference>
<dbReference type="eggNOG" id="KOG1361">
    <property type="taxonomic scope" value="Eukaryota"/>
</dbReference>
<dbReference type="Proteomes" id="UP000005222">
    <property type="component" value="Chromosome I"/>
</dbReference>
<evidence type="ECO:0000256" key="7">
    <source>
        <dbReference type="ARBA" id="ARBA00022839"/>
    </source>
</evidence>
<keyword evidence="4" id="KW-0255">Endonuclease</keyword>
<organism evidence="14 15">
    <name type="scientific">Pichia sorbitophila (strain ATCC MYA-4447 / BCRC 22081 / CBS 7064 / NBRC 10061 / NRRL Y-12695)</name>
    <name type="common">Hybrid yeast</name>
    <dbReference type="NCBI Taxonomy" id="559304"/>
    <lineage>
        <taxon>Eukaryota</taxon>
        <taxon>Fungi</taxon>
        <taxon>Dikarya</taxon>
        <taxon>Ascomycota</taxon>
        <taxon>Saccharomycotina</taxon>
        <taxon>Pichiomycetes</taxon>
        <taxon>Debaryomycetaceae</taxon>
        <taxon>Millerozyma</taxon>
    </lineage>
</organism>
<evidence type="ECO:0000256" key="4">
    <source>
        <dbReference type="ARBA" id="ARBA00022759"/>
    </source>
</evidence>
<comment type="similarity">
    <text evidence="2">Belongs to the DNA repair metallo-beta-lactamase (DRMBL) family.</text>
</comment>
<name>G8YFK5_PICSO</name>
<dbReference type="AlphaFoldDB" id="G8YFK5"/>
<evidence type="ECO:0000256" key="1">
    <source>
        <dbReference type="ARBA" id="ARBA00004123"/>
    </source>
</evidence>
<sequence>MVFHGKIHEISNVLVDNFTDEAELYILTHSHTDHLLGLRKRSFDGLVYCSDITKKLIEIKRPCFASNYLIPIQYNRRYVINLSTGRLSLTMIPSYHCPGSSMFLLENSRHRVLITGDIRGEDWWLEELKTNSFLRPYISGTLRLDNIYLDTTFSYRGEPYIDIPSNYDGINLLVEQLKNYPLDDPEIQFYFLDSVTGIEEVWAFIVKEFGGSIHLKKVIEERLKVLSENEKWRSTIDQVLSRAECEPQKEEKSPVFHLCGRKLRDCAKKPKISVKIRQCINFNIVDFINYCLPIKISSLSDNDKKELRLEGTTRRGNKAYSFRNRSWILSSENLELLPADLRLLYSFHSSYREANKFVSLFRPKQVYACVDSRWSWKNGFSMARLFTKSCYNNDKHPPNFLYDLDSRSKWGEQRSALHITPVIAINRWNLKQCASEYTFVKKLINLEHGIHTSIYEDNNMQGLLSDFEESIRENYAEGRNSGSLNSLANIAHRRNEPRYADLIKQVKQFSIMVNQGILASEDCFSNKQAVLINRFQEYDSHSSNSSDSDDSSNSDFMDEVLLQQARNKVANKDNKNIANQDIEGWESKNIYEIEDSILVERDESNKDDIMHNESIFQEEFKPFNNSARDKFYSSVKLCNNDTPISPMVSEARMRYQNPQFKRNFCEEENIHTSVICKSRKTVDKQTISTISNDIENDPMKWFSLKVGSTKYFSR</sequence>
<dbReference type="PANTHER" id="PTHR23240">
    <property type="entry name" value="DNA CROSS-LINK REPAIR PROTEIN PSO2/SNM1-RELATED"/>
    <property type="match status" value="1"/>
</dbReference>
<dbReference type="Gene3D" id="3.40.50.12650">
    <property type="match status" value="1"/>
</dbReference>
<dbReference type="GO" id="GO:0036297">
    <property type="term" value="P:interstrand cross-link repair"/>
    <property type="evidence" value="ECO:0007669"/>
    <property type="project" value="TreeGrafter"/>
</dbReference>
<evidence type="ECO:0000256" key="2">
    <source>
        <dbReference type="ARBA" id="ARBA00010304"/>
    </source>
</evidence>
<dbReference type="GO" id="GO:0003684">
    <property type="term" value="F:damaged DNA binding"/>
    <property type="evidence" value="ECO:0007669"/>
    <property type="project" value="TreeGrafter"/>
</dbReference>
<keyword evidence="8" id="KW-0233">DNA recombination</keyword>
<evidence type="ECO:0000256" key="5">
    <source>
        <dbReference type="ARBA" id="ARBA00022763"/>
    </source>
</evidence>
<evidence type="ECO:0000313" key="15">
    <source>
        <dbReference type="Proteomes" id="UP000005222"/>
    </source>
</evidence>
<feature type="domain" description="DNA repair metallo-beta-lactamase" evidence="13">
    <location>
        <begin position="343"/>
        <end position="371"/>
    </location>
</feature>
<dbReference type="EMBL" id="FO082051">
    <property type="protein sequence ID" value="CCE81954.1"/>
    <property type="molecule type" value="Genomic_DNA"/>
</dbReference>
<evidence type="ECO:0000256" key="6">
    <source>
        <dbReference type="ARBA" id="ARBA00022801"/>
    </source>
</evidence>
<dbReference type="HOGENOM" id="CLU_019465_0_0_1"/>
<dbReference type="OrthoDB" id="5561659at2759"/>
<evidence type="ECO:0000256" key="10">
    <source>
        <dbReference type="ARBA" id="ARBA00023242"/>
    </source>
</evidence>
<dbReference type="InterPro" id="IPR011084">
    <property type="entry name" value="DRMBL"/>
</dbReference>
<gene>
    <name evidence="14" type="primary">Piso0_002639</name>
    <name evidence="14" type="ORF">GNLVRS01_PISO0I14572g</name>
</gene>
<keyword evidence="7" id="KW-0269">Exonuclease</keyword>
<dbReference type="GO" id="GO:0000723">
    <property type="term" value="P:telomere maintenance"/>
    <property type="evidence" value="ECO:0007669"/>
    <property type="project" value="TreeGrafter"/>
</dbReference>
<dbReference type="Gene3D" id="3.60.15.10">
    <property type="entry name" value="Ribonuclease Z/Hydroxyacylglutathione hydrolase-like"/>
    <property type="match status" value="1"/>
</dbReference>
<dbReference type="GO" id="GO:0006303">
    <property type="term" value="P:double-strand break repair via nonhomologous end joining"/>
    <property type="evidence" value="ECO:0007669"/>
    <property type="project" value="TreeGrafter"/>
</dbReference>
<keyword evidence="10" id="KW-0539">Nucleus</keyword>
<evidence type="ECO:0000256" key="12">
    <source>
        <dbReference type="ARBA" id="ARBA00042677"/>
    </source>
</evidence>
<dbReference type="InterPro" id="IPR036866">
    <property type="entry name" value="RibonucZ/Hydroxyglut_hydro"/>
</dbReference>
<keyword evidence="15" id="KW-1185">Reference proteome</keyword>
<keyword evidence="9" id="KW-0234">DNA repair</keyword>
<evidence type="ECO:0000256" key="11">
    <source>
        <dbReference type="ARBA" id="ARBA00039759"/>
    </source>
</evidence>
<dbReference type="GO" id="GO:0004519">
    <property type="term" value="F:endonuclease activity"/>
    <property type="evidence" value="ECO:0007669"/>
    <property type="project" value="UniProtKB-KW"/>
</dbReference>
<keyword evidence="6" id="KW-0378">Hydrolase</keyword>
<evidence type="ECO:0000313" key="14">
    <source>
        <dbReference type="EMBL" id="CCE81954.1"/>
    </source>
</evidence>
<reference evidence="14 15" key="1">
    <citation type="journal article" date="2012" name="G3 (Bethesda)">
        <title>Pichia sorbitophila, an interspecies yeast hybrid reveals early steps of genome resolution following polyploidization.</title>
        <authorList>
            <person name="Leh Louis V."/>
            <person name="Despons L."/>
            <person name="Friedrich A."/>
            <person name="Martin T."/>
            <person name="Durrens P."/>
            <person name="Casaregola S."/>
            <person name="Neuveglise C."/>
            <person name="Fairhead C."/>
            <person name="Marck C."/>
            <person name="Cruz J.A."/>
            <person name="Straub M.L."/>
            <person name="Kugler V."/>
            <person name="Sacerdot C."/>
            <person name="Uzunov Z."/>
            <person name="Thierry A."/>
            <person name="Weiss S."/>
            <person name="Bleykasten C."/>
            <person name="De Montigny J."/>
            <person name="Jacques N."/>
            <person name="Jung P."/>
            <person name="Lemaire M."/>
            <person name="Mallet S."/>
            <person name="Morel G."/>
            <person name="Richard G.F."/>
            <person name="Sarkar A."/>
            <person name="Savel G."/>
            <person name="Schacherer J."/>
            <person name="Seret M.L."/>
            <person name="Talla E."/>
            <person name="Samson G."/>
            <person name="Jubin C."/>
            <person name="Poulain J."/>
            <person name="Vacherie B."/>
            <person name="Barbe V."/>
            <person name="Pelletier E."/>
            <person name="Sherman D.J."/>
            <person name="Westhof E."/>
            <person name="Weissenbach J."/>
            <person name="Baret P.V."/>
            <person name="Wincker P."/>
            <person name="Gaillardin C."/>
            <person name="Dujon B."/>
            <person name="Souciet J.L."/>
        </authorList>
    </citation>
    <scope>NUCLEOTIDE SEQUENCE [LARGE SCALE GENOMIC DNA]</scope>
    <source>
        <strain evidence="15">ATCC MYA-4447 / BCRC 22081 / CBS 7064 / NBRC 10061 / NRRL Y-12695</strain>
    </source>
</reference>
<evidence type="ECO:0000256" key="9">
    <source>
        <dbReference type="ARBA" id="ARBA00023204"/>
    </source>
</evidence>
<protein>
    <recommendedName>
        <fullName evidence="11">Protein artemis</fullName>
    </recommendedName>
    <alternativeName>
        <fullName evidence="12">DNA cross-link repair 1C protein</fullName>
    </alternativeName>
</protein>
<evidence type="ECO:0000259" key="13">
    <source>
        <dbReference type="Pfam" id="PF07522"/>
    </source>
</evidence>
<proteinExistence type="inferred from homology"/>
<keyword evidence="5" id="KW-0227">DNA damage</keyword>
<dbReference type="STRING" id="559304.G8YFK5"/>
<accession>G8YFK5</accession>
<evidence type="ECO:0000256" key="3">
    <source>
        <dbReference type="ARBA" id="ARBA00022722"/>
    </source>
</evidence>